<feature type="transmembrane region" description="Helical" evidence="1">
    <location>
        <begin position="312"/>
        <end position="333"/>
    </location>
</feature>
<dbReference type="EMBL" id="JBHSPB010000006">
    <property type="protein sequence ID" value="MFC5721046.1"/>
    <property type="molecule type" value="Genomic_DNA"/>
</dbReference>
<feature type="transmembrane region" description="Helical" evidence="1">
    <location>
        <begin position="225"/>
        <end position="246"/>
    </location>
</feature>
<keyword evidence="1" id="KW-0472">Membrane</keyword>
<feature type="transmembrane region" description="Helical" evidence="1">
    <location>
        <begin position="72"/>
        <end position="92"/>
    </location>
</feature>
<keyword evidence="3" id="KW-0012">Acyltransferase</keyword>
<evidence type="ECO:0000313" key="4">
    <source>
        <dbReference type="Proteomes" id="UP001596083"/>
    </source>
</evidence>
<dbReference type="InterPro" id="IPR050879">
    <property type="entry name" value="Acyltransferase_3"/>
</dbReference>
<dbReference type="PANTHER" id="PTHR23028:SF53">
    <property type="entry name" value="ACYL_TRANSF_3 DOMAIN-CONTAINING PROTEIN"/>
    <property type="match status" value="1"/>
</dbReference>
<feature type="transmembrane region" description="Helical" evidence="1">
    <location>
        <begin position="284"/>
        <end position="300"/>
    </location>
</feature>
<dbReference type="Proteomes" id="UP001596083">
    <property type="component" value="Unassembled WGS sequence"/>
</dbReference>
<keyword evidence="3" id="KW-0808">Transferase</keyword>
<dbReference type="RefSeq" id="WP_390316256.1">
    <property type="nucleotide sequence ID" value="NZ_JBHSPB010000006.1"/>
</dbReference>
<protein>
    <submittedName>
        <fullName evidence="3">Acyltransferase family protein</fullName>
        <ecNumber evidence="3">2.3.-.-</ecNumber>
    </submittedName>
</protein>
<keyword evidence="1" id="KW-1133">Transmembrane helix</keyword>
<organism evidence="3 4">
    <name type="scientific">Streptomyces gamaensis</name>
    <dbReference type="NCBI Taxonomy" id="1763542"/>
    <lineage>
        <taxon>Bacteria</taxon>
        <taxon>Bacillati</taxon>
        <taxon>Actinomycetota</taxon>
        <taxon>Actinomycetes</taxon>
        <taxon>Kitasatosporales</taxon>
        <taxon>Streptomycetaceae</taxon>
        <taxon>Streptomyces</taxon>
    </lineage>
</organism>
<feature type="transmembrane region" description="Helical" evidence="1">
    <location>
        <begin position="156"/>
        <end position="175"/>
    </location>
</feature>
<dbReference type="EC" id="2.3.-.-" evidence="3"/>
<accession>A0ABW0YX09</accession>
<dbReference type="Pfam" id="PF01757">
    <property type="entry name" value="Acyl_transf_3"/>
    <property type="match status" value="1"/>
</dbReference>
<keyword evidence="1" id="KW-0812">Transmembrane</keyword>
<feature type="transmembrane region" description="Helical" evidence="1">
    <location>
        <begin position="125"/>
        <end position="149"/>
    </location>
</feature>
<dbReference type="GO" id="GO:0016746">
    <property type="term" value="F:acyltransferase activity"/>
    <property type="evidence" value="ECO:0007669"/>
    <property type="project" value="UniProtKB-KW"/>
</dbReference>
<evidence type="ECO:0000259" key="2">
    <source>
        <dbReference type="Pfam" id="PF01757"/>
    </source>
</evidence>
<gene>
    <name evidence="3" type="ORF">ACFP1Z_12795</name>
</gene>
<comment type="caution">
    <text evidence="3">The sequence shown here is derived from an EMBL/GenBank/DDBJ whole genome shotgun (WGS) entry which is preliminary data.</text>
</comment>
<feature type="transmembrane region" description="Helical" evidence="1">
    <location>
        <begin position="252"/>
        <end position="272"/>
    </location>
</feature>
<dbReference type="InterPro" id="IPR002656">
    <property type="entry name" value="Acyl_transf_3_dom"/>
</dbReference>
<feature type="transmembrane region" description="Helical" evidence="1">
    <location>
        <begin position="187"/>
        <end position="204"/>
    </location>
</feature>
<dbReference type="PANTHER" id="PTHR23028">
    <property type="entry name" value="ACETYLTRANSFERASE"/>
    <property type="match status" value="1"/>
</dbReference>
<reference evidence="4" key="1">
    <citation type="journal article" date="2019" name="Int. J. Syst. Evol. Microbiol.">
        <title>The Global Catalogue of Microorganisms (GCM) 10K type strain sequencing project: providing services to taxonomists for standard genome sequencing and annotation.</title>
        <authorList>
            <consortium name="The Broad Institute Genomics Platform"/>
            <consortium name="The Broad Institute Genome Sequencing Center for Infectious Disease"/>
            <person name="Wu L."/>
            <person name="Ma J."/>
        </authorList>
    </citation>
    <scope>NUCLEOTIDE SEQUENCE [LARGE SCALE GENOMIC DNA]</scope>
    <source>
        <strain evidence="4">CGMCC 4.7304</strain>
    </source>
</reference>
<name>A0ABW0YX09_9ACTN</name>
<evidence type="ECO:0000256" key="1">
    <source>
        <dbReference type="SAM" id="Phobius"/>
    </source>
</evidence>
<sequence>MSRVARLDALRGLAVLLVMIRHGAPGAAPGAGVVGIVMFFTLSGYLITGLLMRELDTTGRIRLGAFYRRRAVRLLPALLALVTGLTVVTLVLDPLGDRSALGRTLAVALTYTADLPITHGSDAIFHLWTLAVEQQFYLLWPPLLAWAWLRGRATLLVIRTLAVIVVVAAGVTLWLREDFDRAYPWPTSWAGAMLIGAAASVSNRRRNAARGVAHARPHRGASSRTLAATAAPVALALLVVAGLVPWRSWSFTYPWVGLSLAALTVVVLHHWAQDPTPQGRALTTLGRLGTISYAAYLWNYPLTLWLRPWHPITGPALAAVLTLALATVSWFLIERPATRRWAGPRPVAPLQ</sequence>
<proteinExistence type="predicted"/>
<feature type="domain" description="Acyltransferase 3" evidence="2">
    <location>
        <begin position="5"/>
        <end position="333"/>
    </location>
</feature>
<keyword evidence="4" id="KW-1185">Reference proteome</keyword>
<evidence type="ECO:0000313" key="3">
    <source>
        <dbReference type="EMBL" id="MFC5721046.1"/>
    </source>
</evidence>
<feature type="transmembrane region" description="Helical" evidence="1">
    <location>
        <begin position="33"/>
        <end position="52"/>
    </location>
</feature>